<feature type="non-terminal residue" evidence="1">
    <location>
        <position position="1"/>
    </location>
</feature>
<reference evidence="1 2" key="1">
    <citation type="submission" date="2015-05" db="EMBL/GenBank/DDBJ databases">
        <authorList>
            <person name="Wang D.B."/>
            <person name="Wang M."/>
        </authorList>
    </citation>
    <scope>NUCLEOTIDE SEQUENCE [LARGE SCALE GENOMIC DNA]</scope>
    <source>
        <strain evidence="1">VL1</strain>
    </source>
</reference>
<dbReference type="Proteomes" id="UP000044602">
    <property type="component" value="Unassembled WGS sequence"/>
</dbReference>
<keyword evidence="2" id="KW-1185">Reference proteome</keyword>
<proteinExistence type="predicted"/>
<dbReference type="STRING" id="100787.A0A0G4MPA1"/>
<organism evidence="1 2">
    <name type="scientific">Verticillium longisporum</name>
    <name type="common">Verticillium dahliae var. longisporum</name>
    <dbReference type="NCBI Taxonomy" id="100787"/>
    <lineage>
        <taxon>Eukaryota</taxon>
        <taxon>Fungi</taxon>
        <taxon>Dikarya</taxon>
        <taxon>Ascomycota</taxon>
        <taxon>Pezizomycotina</taxon>
        <taxon>Sordariomycetes</taxon>
        <taxon>Hypocreomycetidae</taxon>
        <taxon>Glomerellales</taxon>
        <taxon>Plectosphaerellaceae</taxon>
        <taxon>Verticillium</taxon>
    </lineage>
</organism>
<accession>A0A0G4MPA1</accession>
<protein>
    <submittedName>
        <fullName evidence="1">Uncharacterized protein</fullName>
    </submittedName>
</protein>
<evidence type="ECO:0000313" key="2">
    <source>
        <dbReference type="Proteomes" id="UP000044602"/>
    </source>
</evidence>
<evidence type="ECO:0000313" key="1">
    <source>
        <dbReference type="EMBL" id="CRK36143.1"/>
    </source>
</evidence>
<gene>
    <name evidence="1" type="ORF">BN1708_019935</name>
</gene>
<dbReference type="EMBL" id="CVQH01023921">
    <property type="protein sequence ID" value="CRK36143.1"/>
    <property type="molecule type" value="Genomic_DNA"/>
</dbReference>
<feature type="non-terminal residue" evidence="1">
    <location>
        <position position="107"/>
    </location>
</feature>
<sequence length="107" mass="12087">NVHEAECRKPLDLEVPRSPFPANVDLSDYIFALTTTFKRLKHPKTIEEWAYWLTDGNGRTNGGKLLVRLTDASDVELRDVTQRLADVGIDAEVSACDSRIEKEMAVR</sequence>
<name>A0A0G4MPA1_VERLO</name>
<dbReference type="AlphaFoldDB" id="A0A0G4MPA1"/>